<dbReference type="EMBL" id="GBXM01093140">
    <property type="protein sequence ID" value="JAH15437.1"/>
    <property type="molecule type" value="Transcribed_RNA"/>
</dbReference>
<dbReference type="AlphaFoldDB" id="A0A0E9QG04"/>
<evidence type="ECO:0000313" key="1">
    <source>
        <dbReference type="EMBL" id="JAH15437.1"/>
    </source>
</evidence>
<proteinExistence type="predicted"/>
<reference evidence="1" key="2">
    <citation type="journal article" date="2015" name="Fish Shellfish Immunol.">
        <title>Early steps in the European eel (Anguilla anguilla)-Vibrio vulnificus interaction in the gills: Role of the RtxA13 toxin.</title>
        <authorList>
            <person name="Callol A."/>
            <person name="Pajuelo D."/>
            <person name="Ebbesson L."/>
            <person name="Teles M."/>
            <person name="MacKenzie S."/>
            <person name="Amaro C."/>
        </authorList>
    </citation>
    <scope>NUCLEOTIDE SEQUENCE</scope>
</reference>
<organism evidence="1">
    <name type="scientific">Anguilla anguilla</name>
    <name type="common">European freshwater eel</name>
    <name type="synonym">Muraena anguilla</name>
    <dbReference type="NCBI Taxonomy" id="7936"/>
    <lineage>
        <taxon>Eukaryota</taxon>
        <taxon>Metazoa</taxon>
        <taxon>Chordata</taxon>
        <taxon>Craniata</taxon>
        <taxon>Vertebrata</taxon>
        <taxon>Euteleostomi</taxon>
        <taxon>Actinopterygii</taxon>
        <taxon>Neopterygii</taxon>
        <taxon>Teleostei</taxon>
        <taxon>Anguilliformes</taxon>
        <taxon>Anguillidae</taxon>
        <taxon>Anguilla</taxon>
    </lineage>
</organism>
<sequence>MKMANTECCMFNVLFLSLDLSLDNVTCLALQ</sequence>
<reference evidence="1" key="1">
    <citation type="submission" date="2014-11" db="EMBL/GenBank/DDBJ databases">
        <authorList>
            <person name="Amaro Gonzalez C."/>
        </authorList>
    </citation>
    <scope>NUCLEOTIDE SEQUENCE</scope>
</reference>
<accession>A0A0E9QG04</accession>
<name>A0A0E9QG04_ANGAN</name>
<protein>
    <submittedName>
        <fullName evidence="1">Uncharacterized protein</fullName>
    </submittedName>
</protein>